<protein>
    <submittedName>
        <fullName evidence="1">Uncharacterized protein</fullName>
    </submittedName>
</protein>
<name>A0AAV4MJG0_9ARAC</name>
<reference evidence="1 2" key="1">
    <citation type="submission" date="2021-06" db="EMBL/GenBank/DDBJ databases">
        <title>Caerostris darwini draft genome.</title>
        <authorList>
            <person name="Kono N."/>
            <person name="Arakawa K."/>
        </authorList>
    </citation>
    <scope>NUCLEOTIDE SEQUENCE [LARGE SCALE GENOMIC DNA]</scope>
</reference>
<keyword evidence="2" id="KW-1185">Reference proteome</keyword>
<sequence>MFADEHAIPSESKKLVDCHSILWYKEIIQMVLAVGVEARQTSTVVRPAIMALIGNVSLTVYLLPSLAAKSSYFGGSEMRRCETE</sequence>
<dbReference type="Proteomes" id="UP001054837">
    <property type="component" value="Unassembled WGS sequence"/>
</dbReference>
<evidence type="ECO:0000313" key="1">
    <source>
        <dbReference type="EMBL" id="GIX71742.1"/>
    </source>
</evidence>
<dbReference type="AlphaFoldDB" id="A0AAV4MJG0"/>
<dbReference type="EMBL" id="BPLQ01000481">
    <property type="protein sequence ID" value="GIX71742.1"/>
    <property type="molecule type" value="Genomic_DNA"/>
</dbReference>
<comment type="caution">
    <text evidence="1">The sequence shown here is derived from an EMBL/GenBank/DDBJ whole genome shotgun (WGS) entry which is preliminary data.</text>
</comment>
<gene>
    <name evidence="1" type="ORF">CDAR_613791</name>
</gene>
<proteinExistence type="predicted"/>
<evidence type="ECO:0000313" key="2">
    <source>
        <dbReference type="Proteomes" id="UP001054837"/>
    </source>
</evidence>
<organism evidence="1 2">
    <name type="scientific">Caerostris darwini</name>
    <dbReference type="NCBI Taxonomy" id="1538125"/>
    <lineage>
        <taxon>Eukaryota</taxon>
        <taxon>Metazoa</taxon>
        <taxon>Ecdysozoa</taxon>
        <taxon>Arthropoda</taxon>
        <taxon>Chelicerata</taxon>
        <taxon>Arachnida</taxon>
        <taxon>Araneae</taxon>
        <taxon>Araneomorphae</taxon>
        <taxon>Entelegynae</taxon>
        <taxon>Araneoidea</taxon>
        <taxon>Araneidae</taxon>
        <taxon>Caerostris</taxon>
    </lineage>
</organism>
<accession>A0AAV4MJG0</accession>